<feature type="non-terminal residue" evidence="3">
    <location>
        <position position="1"/>
    </location>
</feature>
<feature type="transmembrane region" description="Helical" evidence="2">
    <location>
        <begin position="70"/>
        <end position="92"/>
    </location>
</feature>
<keyword evidence="2" id="KW-1133">Transmembrane helix</keyword>
<dbReference type="Proteomes" id="UP000886520">
    <property type="component" value="Chromosome 15"/>
</dbReference>
<evidence type="ECO:0000256" key="2">
    <source>
        <dbReference type="SAM" id="Phobius"/>
    </source>
</evidence>
<dbReference type="AlphaFoldDB" id="A0A9D4ULH0"/>
<reference evidence="3" key="1">
    <citation type="submission" date="2021-01" db="EMBL/GenBank/DDBJ databases">
        <title>Adiantum capillus-veneris genome.</title>
        <authorList>
            <person name="Fang Y."/>
            <person name="Liao Q."/>
        </authorList>
    </citation>
    <scope>NUCLEOTIDE SEQUENCE</scope>
    <source>
        <strain evidence="3">H3</strain>
        <tissue evidence="3">Leaf</tissue>
    </source>
</reference>
<keyword evidence="2" id="KW-0812">Transmembrane</keyword>
<protein>
    <submittedName>
        <fullName evidence="3">Uncharacterized protein</fullName>
    </submittedName>
</protein>
<evidence type="ECO:0000313" key="4">
    <source>
        <dbReference type="Proteomes" id="UP000886520"/>
    </source>
</evidence>
<evidence type="ECO:0000256" key="1">
    <source>
        <dbReference type="SAM" id="MobiDB-lite"/>
    </source>
</evidence>
<keyword evidence="4" id="KW-1185">Reference proteome</keyword>
<dbReference type="EMBL" id="JABFUD020000015">
    <property type="protein sequence ID" value="KAI5069672.1"/>
    <property type="molecule type" value="Genomic_DNA"/>
</dbReference>
<comment type="caution">
    <text evidence="3">The sequence shown here is derived from an EMBL/GenBank/DDBJ whole genome shotgun (WGS) entry which is preliminary data.</text>
</comment>
<feature type="compositionally biased region" description="Low complexity" evidence="1">
    <location>
        <begin position="44"/>
        <end position="56"/>
    </location>
</feature>
<organism evidence="3 4">
    <name type="scientific">Adiantum capillus-veneris</name>
    <name type="common">Maidenhair fern</name>
    <dbReference type="NCBI Taxonomy" id="13818"/>
    <lineage>
        <taxon>Eukaryota</taxon>
        <taxon>Viridiplantae</taxon>
        <taxon>Streptophyta</taxon>
        <taxon>Embryophyta</taxon>
        <taxon>Tracheophyta</taxon>
        <taxon>Polypodiopsida</taxon>
        <taxon>Polypodiidae</taxon>
        <taxon>Polypodiales</taxon>
        <taxon>Pteridineae</taxon>
        <taxon>Pteridaceae</taxon>
        <taxon>Vittarioideae</taxon>
        <taxon>Adiantum</taxon>
    </lineage>
</organism>
<sequence length="152" mass="17038">FYGRPCDCFYPRAQVWVSRTEGIVSDGGEPEQQQKLPASPPSDAPLSESESLSTSSYVRRRRRRRFQIKLHHSFVFVGGSILLASGCIYFGFQKIDIGMEKGLQKFGFGRNKVDTGLEIMKGVGDVVAQVSEKGIDTKFNLITGYAHWFLPK</sequence>
<gene>
    <name evidence="3" type="ORF">GOP47_0015973</name>
</gene>
<name>A0A9D4ULH0_ADICA</name>
<keyword evidence="2" id="KW-0472">Membrane</keyword>
<evidence type="ECO:0000313" key="3">
    <source>
        <dbReference type="EMBL" id="KAI5069672.1"/>
    </source>
</evidence>
<accession>A0A9D4ULH0</accession>
<proteinExistence type="predicted"/>
<feature type="region of interest" description="Disordered" evidence="1">
    <location>
        <begin position="24"/>
        <end position="57"/>
    </location>
</feature>